<dbReference type="Pfam" id="PF01648">
    <property type="entry name" value="ACPS"/>
    <property type="match status" value="1"/>
</dbReference>
<reference evidence="4 5" key="1">
    <citation type="submission" date="2024-07" db="EMBL/GenBank/DDBJ databases">
        <authorList>
            <person name="Thanompreechachai J."/>
            <person name="Duangmal K."/>
        </authorList>
    </citation>
    <scope>NUCLEOTIDE SEQUENCE [LARGE SCALE GENOMIC DNA]</scope>
    <source>
        <strain evidence="4 5">KCTC 19886</strain>
    </source>
</reference>
<evidence type="ECO:0000256" key="2">
    <source>
        <dbReference type="ARBA" id="ARBA00022679"/>
    </source>
</evidence>
<accession>A0ABV3PC99</accession>
<keyword evidence="2 4" id="KW-0808">Transferase</keyword>
<dbReference type="EMBL" id="JBFNQN010000016">
    <property type="protein sequence ID" value="MEW9267245.1"/>
    <property type="molecule type" value="Genomic_DNA"/>
</dbReference>
<organism evidence="4 5">
    <name type="scientific">Kineococcus endophyticus</name>
    <dbReference type="NCBI Taxonomy" id="1181883"/>
    <lineage>
        <taxon>Bacteria</taxon>
        <taxon>Bacillati</taxon>
        <taxon>Actinomycetota</taxon>
        <taxon>Actinomycetes</taxon>
        <taxon>Kineosporiales</taxon>
        <taxon>Kineosporiaceae</taxon>
        <taxon>Kineococcus</taxon>
    </lineage>
</organism>
<comment type="similarity">
    <text evidence="1">Belongs to the P-Pant transferase superfamily. Gsp/Sfp/HetI/AcpT family.</text>
</comment>
<keyword evidence="5" id="KW-1185">Reference proteome</keyword>
<comment type="caution">
    <text evidence="4">The sequence shown here is derived from an EMBL/GenBank/DDBJ whole genome shotgun (WGS) entry which is preliminary data.</text>
</comment>
<name>A0ABV3PC99_9ACTN</name>
<evidence type="ECO:0000256" key="1">
    <source>
        <dbReference type="ARBA" id="ARBA00010990"/>
    </source>
</evidence>
<feature type="domain" description="4'-phosphopantetheinyl transferase" evidence="3">
    <location>
        <begin position="120"/>
        <end position="192"/>
    </location>
</feature>
<sequence length="243" mass="25507">MFHRQLLSDETNVSLLVHGRLPARSSVTRPTVEDLRRADRLRRSEDRDRSLVTAHLLRVAAAHLAGVDAGEVDVTRACRTCGTDGDHGRPVVRRGPAAGIGLSASHAGDVVVVAASTVGPVGIDVDLVAHTAFPGFDAVALAPRERDALDRVPSADRARWRARCWTRKEAVLKWTGLGLAVEPTAVEVPADGTPHARGPLSAELPPDLVVVGLQGLPPGYVGAVAAQRDAAGVLARPVEDTGG</sequence>
<dbReference type="InterPro" id="IPR037143">
    <property type="entry name" value="4-PPantetheinyl_Trfase_dom_sf"/>
</dbReference>
<dbReference type="InterPro" id="IPR050559">
    <property type="entry name" value="P-Pant_transferase_sf"/>
</dbReference>
<dbReference type="PANTHER" id="PTHR12215:SF10">
    <property type="entry name" value="L-AMINOADIPATE-SEMIALDEHYDE DEHYDROGENASE-PHOSPHOPANTETHEINYL TRANSFERASE"/>
    <property type="match status" value="1"/>
</dbReference>
<dbReference type="GO" id="GO:0016740">
    <property type="term" value="F:transferase activity"/>
    <property type="evidence" value="ECO:0007669"/>
    <property type="project" value="UniProtKB-KW"/>
</dbReference>
<evidence type="ECO:0000313" key="4">
    <source>
        <dbReference type="EMBL" id="MEW9267245.1"/>
    </source>
</evidence>
<gene>
    <name evidence="4" type="ORF">AB1207_21040</name>
</gene>
<dbReference type="InterPro" id="IPR008278">
    <property type="entry name" value="4-PPantetheinyl_Trfase_dom"/>
</dbReference>
<dbReference type="Gene3D" id="3.90.470.20">
    <property type="entry name" value="4'-phosphopantetheinyl transferase domain"/>
    <property type="match status" value="1"/>
</dbReference>
<dbReference type="RefSeq" id="WP_367640509.1">
    <property type="nucleotide sequence ID" value="NZ_JBFNQN010000016.1"/>
</dbReference>
<protein>
    <submittedName>
        <fullName evidence="4">4'-phosphopantetheinyl transferase superfamily protein</fullName>
    </submittedName>
</protein>
<evidence type="ECO:0000313" key="5">
    <source>
        <dbReference type="Proteomes" id="UP001555826"/>
    </source>
</evidence>
<evidence type="ECO:0000259" key="3">
    <source>
        <dbReference type="Pfam" id="PF01648"/>
    </source>
</evidence>
<dbReference type="SUPFAM" id="SSF56214">
    <property type="entry name" value="4'-phosphopantetheinyl transferase"/>
    <property type="match status" value="2"/>
</dbReference>
<dbReference type="PANTHER" id="PTHR12215">
    <property type="entry name" value="PHOSPHOPANTETHEINE TRANSFERASE"/>
    <property type="match status" value="1"/>
</dbReference>
<dbReference type="Proteomes" id="UP001555826">
    <property type="component" value="Unassembled WGS sequence"/>
</dbReference>
<proteinExistence type="inferred from homology"/>